<dbReference type="Proteomes" id="UP000249619">
    <property type="component" value="Unassembled WGS sequence"/>
</dbReference>
<keyword evidence="8 10" id="KW-0472">Membrane</keyword>
<dbReference type="InterPro" id="IPR026635">
    <property type="entry name" value="Efm4/METTL10"/>
</dbReference>
<organism evidence="13 14">
    <name type="scientific">Stemphylium lycopersici</name>
    <name type="common">Tomato gray leaf spot disease fungus</name>
    <name type="synonym">Thyrospora lycopersici</name>
    <dbReference type="NCBI Taxonomy" id="183478"/>
    <lineage>
        <taxon>Eukaryota</taxon>
        <taxon>Fungi</taxon>
        <taxon>Dikarya</taxon>
        <taxon>Ascomycota</taxon>
        <taxon>Pezizomycotina</taxon>
        <taxon>Dothideomycetes</taxon>
        <taxon>Pleosporomycetidae</taxon>
        <taxon>Pleosporales</taxon>
        <taxon>Pleosporineae</taxon>
        <taxon>Pleosporaceae</taxon>
        <taxon>Stemphylium</taxon>
    </lineage>
</organism>
<protein>
    <recommendedName>
        <fullName evidence="9">Protein-lysine N-methyltransferase EFM4</fullName>
        <ecNumber evidence="9">2.1.1.-</ecNumber>
    </recommendedName>
    <alternativeName>
        <fullName evidence="9">Elongation factor methyltransferase 4</fullName>
    </alternativeName>
</protein>
<feature type="transmembrane region" description="Helical" evidence="10">
    <location>
        <begin position="361"/>
        <end position="379"/>
    </location>
</feature>
<dbReference type="OrthoDB" id="10069295at2759"/>
<dbReference type="STRING" id="183478.A0A364MY47"/>
<evidence type="ECO:0000256" key="9">
    <source>
        <dbReference type="HAMAP-Rule" id="MF_03188"/>
    </source>
</evidence>
<feature type="transmembrane region" description="Helical" evidence="10">
    <location>
        <begin position="326"/>
        <end position="349"/>
    </location>
</feature>
<comment type="function">
    <text evidence="9">S-adenosyl-L-methionine-dependent protein-lysine N-methyltransferase that mono- and dimethylates elongation factor 1-alpha at 'Lys-316'. May play a role in intracellular transport.</text>
</comment>
<feature type="transmembrane region" description="Helical" evidence="10">
    <location>
        <begin position="419"/>
        <end position="438"/>
    </location>
</feature>
<dbReference type="CDD" id="cd02440">
    <property type="entry name" value="AdoMet_MTases"/>
    <property type="match status" value="1"/>
</dbReference>
<keyword evidence="14" id="KW-1185">Reference proteome</keyword>
<name>A0A364MY47_STELY</name>
<dbReference type="Gene3D" id="3.40.50.150">
    <property type="entry name" value="Vaccinia Virus protein VP39"/>
    <property type="match status" value="1"/>
</dbReference>
<evidence type="ECO:0000259" key="11">
    <source>
        <dbReference type="Pfam" id="PF13664"/>
    </source>
</evidence>
<dbReference type="GO" id="GO:0032259">
    <property type="term" value="P:methylation"/>
    <property type="evidence" value="ECO:0007669"/>
    <property type="project" value="UniProtKB-KW"/>
</dbReference>
<dbReference type="GO" id="GO:0005737">
    <property type="term" value="C:cytoplasm"/>
    <property type="evidence" value="ECO:0007669"/>
    <property type="project" value="UniProtKB-SubCell"/>
</dbReference>
<feature type="domain" description="TMEM205-like" evidence="11">
    <location>
        <begin position="326"/>
        <end position="451"/>
    </location>
</feature>
<keyword evidence="2 9" id="KW-0963">Cytoplasm</keyword>
<dbReference type="SUPFAM" id="SSF53335">
    <property type="entry name" value="S-adenosyl-L-methionine-dependent methyltransferases"/>
    <property type="match status" value="1"/>
</dbReference>
<dbReference type="InterPro" id="IPR025714">
    <property type="entry name" value="Methyltranfer_dom"/>
</dbReference>
<dbReference type="InterPro" id="IPR025423">
    <property type="entry name" value="TMEM205-like"/>
</dbReference>
<dbReference type="AlphaFoldDB" id="A0A364MY47"/>
<dbReference type="PANTHER" id="PTHR12843">
    <property type="entry name" value="PROTEIN-LYSINE N-METHYLTRANSFERASE METTL10"/>
    <property type="match status" value="1"/>
</dbReference>
<evidence type="ECO:0000256" key="3">
    <source>
        <dbReference type="ARBA" id="ARBA00022603"/>
    </source>
</evidence>
<evidence type="ECO:0000256" key="7">
    <source>
        <dbReference type="ARBA" id="ARBA00022989"/>
    </source>
</evidence>
<comment type="subcellular location">
    <subcellularLocation>
        <location evidence="9">Cytoplasm</location>
    </subcellularLocation>
    <subcellularLocation>
        <location evidence="1">Membrane</location>
    </subcellularLocation>
</comment>
<sequence>MTAPTHLDPSELGTKSYWDAAYDTERKNFAANACDEGTIWFSDAGAEERMLSFLEDVSDEGHIQKGGEDDADEPGARFLDLGTGNGHLLFALREDDWCGQMVGVDYSAQSVTLASSIRDAKDDSYADIAFHEWDILSQPPGAWLGDGFDVVLDKGTFDAICLSQEQDAQGRRICEGYREKVEPLVKRGGRFLITSCNWTEEELKGWFGGGGLEFDGKVKYPSFTFGGKTGSSVVRKLAPLFLAVEVGSPQFQLSVFGITIQDNGVGIFAVLVLQIIADGPTKRGTKDVLGGEGPVDRTAEVDEGGQAHRRGGLVYCGEVTKCSTRYGTLLGSTLFQSFVSGIVAFRVLPRPQFSTLQKHTFPVYFALQTAAPVAMLLTYPRGGATALLPSFLLPSSPASPAPAFSFFAPASTSRSTNTLAMWLHATMAVTALVNWVYIGPKTTEVMGLRKHQETRDGKRSYDNGPHSKEMQALNKQFGILHGVSTVVNLIGLGAMVWYGAVLADGLSL</sequence>
<keyword evidence="3 9" id="KW-0489">Methyltransferase</keyword>
<keyword evidence="7 10" id="KW-1133">Transmembrane helix</keyword>
<evidence type="ECO:0000256" key="8">
    <source>
        <dbReference type="ARBA" id="ARBA00023136"/>
    </source>
</evidence>
<comment type="similarity">
    <text evidence="9">Belongs to the class I-like SAM-binding methyltransferase superfamily. EFM4 family.</text>
</comment>
<gene>
    <name evidence="9" type="primary">EFM4</name>
    <name evidence="13" type="ORF">DDE83_006697</name>
</gene>
<evidence type="ECO:0000259" key="12">
    <source>
        <dbReference type="Pfam" id="PF13847"/>
    </source>
</evidence>
<dbReference type="HAMAP" id="MF_03188">
    <property type="entry name" value="Methyltr_EFM4"/>
    <property type="match status" value="1"/>
</dbReference>
<dbReference type="Pfam" id="PF13847">
    <property type="entry name" value="Methyltransf_31"/>
    <property type="match status" value="1"/>
</dbReference>
<dbReference type="GO" id="GO:0016279">
    <property type="term" value="F:protein-lysine N-methyltransferase activity"/>
    <property type="evidence" value="ECO:0007669"/>
    <property type="project" value="UniProtKB-UniRule"/>
</dbReference>
<dbReference type="GO" id="GO:0016020">
    <property type="term" value="C:membrane"/>
    <property type="evidence" value="ECO:0007669"/>
    <property type="project" value="UniProtKB-SubCell"/>
</dbReference>
<proteinExistence type="inferred from homology"/>
<dbReference type="EC" id="2.1.1.-" evidence="9"/>
<dbReference type="Pfam" id="PF13664">
    <property type="entry name" value="DUF4149"/>
    <property type="match status" value="1"/>
</dbReference>
<feature type="domain" description="Methyltransferase" evidence="12">
    <location>
        <begin position="73"/>
        <end position="203"/>
    </location>
</feature>
<evidence type="ECO:0000256" key="1">
    <source>
        <dbReference type="ARBA" id="ARBA00004370"/>
    </source>
</evidence>
<comment type="caution">
    <text evidence="13">The sequence shown here is derived from an EMBL/GenBank/DDBJ whole genome shotgun (WGS) entry which is preliminary data.</text>
</comment>
<dbReference type="GO" id="GO:0016192">
    <property type="term" value="P:vesicle-mediated transport"/>
    <property type="evidence" value="ECO:0007669"/>
    <property type="project" value="UniProtKB-UniRule"/>
</dbReference>
<reference evidence="14" key="1">
    <citation type="submission" date="2018-05" db="EMBL/GenBank/DDBJ databases">
        <title>Draft genome sequence of Stemphylium lycopersici strain CIDEFI 213.</title>
        <authorList>
            <person name="Medina R."/>
            <person name="Franco M.E.E."/>
            <person name="Lucentini C.G."/>
            <person name="Saparrat M.C.N."/>
            <person name="Balatti P.A."/>
        </authorList>
    </citation>
    <scope>NUCLEOTIDE SEQUENCE [LARGE SCALE GENOMIC DNA]</scope>
    <source>
        <strain evidence="14">CIDEFI 213</strain>
    </source>
</reference>
<evidence type="ECO:0000256" key="2">
    <source>
        <dbReference type="ARBA" id="ARBA00022490"/>
    </source>
</evidence>
<accession>A0A364MY47</accession>
<evidence type="ECO:0000313" key="14">
    <source>
        <dbReference type="Proteomes" id="UP000249619"/>
    </source>
</evidence>
<keyword evidence="9" id="KW-0813">Transport</keyword>
<feature type="transmembrane region" description="Helical" evidence="10">
    <location>
        <begin position="477"/>
        <end position="500"/>
    </location>
</feature>
<keyword evidence="6 10" id="KW-0812">Transmembrane</keyword>
<keyword evidence="5 9" id="KW-0949">S-adenosyl-L-methionine</keyword>
<evidence type="ECO:0000256" key="4">
    <source>
        <dbReference type="ARBA" id="ARBA00022679"/>
    </source>
</evidence>
<dbReference type="InterPro" id="IPR029063">
    <property type="entry name" value="SAM-dependent_MTases_sf"/>
</dbReference>
<evidence type="ECO:0000313" key="13">
    <source>
        <dbReference type="EMBL" id="RAR06976.1"/>
    </source>
</evidence>
<dbReference type="EMBL" id="QGDH01000107">
    <property type="protein sequence ID" value="RAR06976.1"/>
    <property type="molecule type" value="Genomic_DNA"/>
</dbReference>
<evidence type="ECO:0000256" key="6">
    <source>
        <dbReference type="ARBA" id="ARBA00022692"/>
    </source>
</evidence>
<dbReference type="PANTHER" id="PTHR12843:SF5">
    <property type="entry name" value="EEF1A LYSINE METHYLTRANSFERASE 2"/>
    <property type="match status" value="1"/>
</dbReference>
<evidence type="ECO:0000256" key="5">
    <source>
        <dbReference type="ARBA" id="ARBA00022691"/>
    </source>
</evidence>
<evidence type="ECO:0000256" key="10">
    <source>
        <dbReference type="SAM" id="Phobius"/>
    </source>
</evidence>
<keyword evidence="4 9" id="KW-0808">Transferase</keyword>